<proteinExistence type="predicted"/>
<organism evidence="1 2">
    <name type="scientific">Solanum commersonii</name>
    <name type="common">Commerson's wild potato</name>
    <name type="synonym">Commerson's nightshade</name>
    <dbReference type="NCBI Taxonomy" id="4109"/>
    <lineage>
        <taxon>Eukaryota</taxon>
        <taxon>Viridiplantae</taxon>
        <taxon>Streptophyta</taxon>
        <taxon>Embryophyta</taxon>
        <taxon>Tracheophyta</taxon>
        <taxon>Spermatophyta</taxon>
        <taxon>Magnoliopsida</taxon>
        <taxon>eudicotyledons</taxon>
        <taxon>Gunneridae</taxon>
        <taxon>Pentapetalae</taxon>
        <taxon>asterids</taxon>
        <taxon>lamiids</taxon>
        <taxon>Solanales</taxon>
        <taxon>Solanaceae</taxon>
        <taxon>Solanoideae</taxon>
        <taxon>Solaneae</taxon>
        <taxon>Solanum</taxon>
    </lineage>
</organism>
<name>A0A9J5ZRT0_SOLCO</name>
<comment type="caution">
    <text evidence="1">The sequence shown here is derived from an EMBL/GenBank/DDBJ whole genome shotgun (WGS) entry which is preliminary data.</text>
</comment>
<accession>A0A9J5ZRT0</accession>
<keyword evidence="2" id="KW-1185">Reference proteome</keyword>
<evidence type="ECO:0000313" key="1">
    <source>
        <dbReference type="EMBL" id="KAG5614888.1"/>
    </source>
</evidence>
<evidence type="ECO:0000313" key="2">
    <source>
        <dbReference type="Proteomes" id="UP000824120"/>
    </source>
</evidence>
<dbReference type="Proteomes" id="UP000824120">
    <property type="component" value="Chromosome 3"/>
</dbReference>
<reference evidence="1 2" key="1">
    <citation type="submission" date="2020-09" db="EMBL/GenBank/DDBJ databases">
        <title>De no assembly of potato wild relative species, Solanum commersonii.</title>
        <authorList>
            <person name="Cho K."/>
        </authorList>
    </citation>
    <scope>NUCLEOTIDE SEQUENCE [LARGE SCALE GENOMIC DNA]</scope>
    <source>
        <strain evidence="1">LZ3.2</strain>
        <tissue evidence="1">Leaf</tissue>
    </source>
</reference>
<dbReference type="AlphaFoldDB" id="A0A9J5ZRT0"/>
<gene>
    <name evidence="1" type="ORF">H5410_014712</name>
</gene>
<protein>
    <submittedName>
        <fullName evidence="1">Uncharacterized protein</fullName>
    </submittedName>
</protein>
<dbReference type="EMBL" id="JACXVP010000003">
    <property type="protein sequence ID" value="KAG5614888.1"/>
    <property type="molecule type" value="Genomic_DNA"/>
</dbReference>
<sequence>MEQTTSANDRRQQPRPALISHGVCVLTVRHQRWPMVGGINQSLDESDVACAHLVSGISQWQATAANAGPHHPWPAHIGQPTSCVACPYLPRPAHSGVSRSSTWPAHIAFGLHTMISRCRTWAATISCG</sequence>